<dbReference type="InParanoid" id="A0A136IKU1"/>
<evidence type="ECO:0000259" key="2">
    <source>
        <dbReference type="PROSITE" id="PS51340"/>
    </source>
</evidence>
<gene>
    <name evidence="3" type="ORF">Micbo1qcDRAFT_169386</name>
</gene>
<keyword evidence="4" id="KW-1185">Reference proteome</keyword>
<name>A0A136IKU1_9PEZI</name>
<evidence type="ECO:0000313" key="3">
    <source>
        <dbReference type="EMBL" id="KXJ85535.1"/>
    </source>
</evidence>
<accession>A0A136IKU1</accession>
<dbReference type="STRING" id="196109.A0A136IKU1"/>
<dbReference type="InterPro" id="IPR005302">
    <property type="entry name" value="MoCF_Sase_C"/>
</dbReference>
<feature type="region of interest" description="Disordered" evidence="1">
    <location>
        <begin position="1"/>
        <end position="83"/>
    </location>
</feature>
<protein>
    <recommendedName>
        <fullName evidence="2">MOSC domain-containing protein</fullName>
    </recommendedName>
</protein>
<dbReference type="Pfam" id="PF03473">
    <property type="entry name" value="MOSC"/>
    <property type="match status" value="1"/>
</dbReference>
<organism evidence="3 4">
    <name type="scientific">Microdochium bolleyi</name>
    <dbReference type="NCBI Taxonomy" id="196109"/>
    <lineage>
        <taxon>Eukaryota</taxon>
        <taxon>Fungi</taxon>
        <taxon>Dikarya</taxon>
        <taxon>Ascomycota</taxon>
        <taxon>Pezizomycotina</taxon>
        <taxon>Sordariomycetes</taxon>
        <taxon>Xylariomycetidae</taxon>
        <taxon>Xylariales</taxon>
        <taxon>Microdochiaceae</taxon>
        <taxon>Microdochium</taxon>
    </lineage>
</organism>
<evidence type="ECO:0000313" key="4">
    <source>
        <dbReference type="Proteomes" id="UP000070501"/>
    </source>
</evidence>
<dbReference type="AlphaFoldDB" id="A0A136IKU1"/>
<feature type="compositionally biased region" description="Basic and acidic residues" evidence="1">
    <location>
        <begin position="30"/>
        <end position="41"/>
    </location>
</feature>
<dbReference type="GO" id="GO:0030151">
    <property type="term" value="F:molybdenum ion binding"/>
    <property type="evidence" value="ECO:0007669"/>
    <property type="project" value="InterPro"/>
</dbReference>
<dbReference type="Proteomes" id="UP000070501">
    <property type="component" value="Unassembled WGS sequence"/>
</dbReference>
<dbReference type="GO" id="GO:0003824">
    <property type="term" value="F:catalytic activity"/>
    <property type="evidence" value="ECO:0007669"/>
    <property type="project" value="InterPro"/>
</dbReference>
<feature type="compositionally biased region" description="Acidic residues" evidence="1">
    <location>
        <begin position="12"/>
        <end position="25"/>
    </location>
</feature>
<evidence type="ECO:0000256" key="1">
    <source>
        <dbReference type="SAM" id="MobiDB-lite"/>
    </source>
</evidence>
<dbReference type="EMBL" id="KQ964280">
    <property type="protein sequence ID" value="KXJ85535.1"/>
    <property type="molecule type" value="Genomic_DNA"/>
</dbReference>
<dbReference type="PROSITE" id="PS51340">
    <property type="entry name" value="MOSC"/>
    <property type="match status" value="1"/>
</dbReference>
<feature type="domain" description="MOSC" evidence="2">
    <location>
        <begin position="1"/>
        <end position="186"/>
    </location>
</feature>
<dbReference type="GO" id="GO:0030170">
    <property type="term" value="F:pyridoxal phosphate binding"/>
    <property type="evidence" value="ECO:0007669"/>
    <property type="project" value="InterPro"/>
</dbReference>
<dbReference type="OrthoDB" id="17255at2759"/>
<sequence length="202" mass="22162">MDMTKFRPNIVVDDDDEDKDDDGDSNDINARAKTDGPDDGRVLGQQRLKPWEEDYWGELTISPPPPRPASPTQSAFAGGPEAKRQPRACRLELTANCGRCNSINVDYATGRTAAGEQGTALKKLMKDRRVDAGSKYTPIFGRYAFLLALGRDGGGGDGLLGGDDRPHDDDDDGGVSICVGDHVVVTRRKHERDVWSWPKYDD</sequence>
<proteinExistence type="predicted"/>
<reference evidence="4" key="1">
    <citation type="submission" date="2016-02" db="EMBL/GenBank/DDBJ databases">
        <title>Draft genome sequence of Microdochium bolleyi, a fungal endophyte of beachgrass.</title>
        <authorList>
            <consortium name="DOE Joint Genome Institute"/>
            <person name="David A.S."/>
            <person name="May G."/>
            <person name="Haridas S."/>
            <person name="Lim J."/>
            <person name="Wang M."/>
            <person name="Labutti K."/>
            <person name="Lipzen A."/>
            <person name="Barry K."/>
            <person name="Grigoriev I.V."/>
        </authorList>
    </citation>
    <scope>NUCLEOTIDE SEQUENCE [LARGE SCALE GENOMIC DNA]</scope>
    <source>
        <strain evidence="4">J235TASD1</strain>
    </source>
</reference>